<evidence type="ECO:0000313" key="3">
    <source>
        <dbReference type="Proteomes" id="UP000305238"/>
    </source>
</evidence>
<accession>A0A5S4H5C2</accession>
<keyword evidence="1" id="KW-0472">Membrane</keyword>
<keyword evidence="1" id="KW-0812">Transmembrane</keyword>
<feature type="transmembrane region" description="Helical" evidence="1">
    <location>
        <begin position="6"/>
        <end position="29"/>
    </location>
</feature>
<evidence type="ECO:0000256" key="1">
    <source>
        <dbReference type="SAM" id="Phobius"/>
    </source>
</evidence>
<dbReference type="Proteomes" id="UP000305238">
    <property type="component" value="Unassembled WGS sequence"/>
</dbReference>
<dbReference type="AlphaFoldDB" id="A0A5S4H5C2"/>
<protein>
    <submittedName>
        <fullName evidence="2">Uncharacterized protein</fullName>
    </submittedName>
</protein>
<feature type="transmembrane region" description="Helical" evidence="1">
    <location>
        <begin position="84"/>
        <end position="103"/>
    </location>
</feature>
<proteinExistence type="predicted"/>
<dbReference type="RefSeq" id="WP_138636664.1">
    <property type="nucleotide sequence ID" value="NZ_VCKZ01000077.1"/>
</dbReference>
<dbReference type="OrthoDB" id="10013687at2"/>
<gene>
    <name evidence="2" type="ORF">ETD96_13435</name>
</gene>
<comment type="caution">
    <text evidence="2">The sequence shown here is derived from an EMBL/GenBank/DDBJ whole genome shotgun (WGS) entry which is preliminary data.</text>
</comment>
<reference evidence="2 3" key="1">
    <citation type="submission" date="2019-05" db="EMBL/GenBank/DDBJ databases">
        <title>Draft genome sequence of Actinomadura geliboluensis A8036.</title>
        <authorList>
            <person name="Saricaoglu S."/>
            <person name="Isik K."/>
        </authorList>
    </citation>
    <scope>NUCLEOTIDE SEQUENCE [LARGE SCALE GENOMIC DNA]</scope>
    <source>
        <strain evidence="2 3">A8036</strain>
    </source>
</reference>
<dbReference type="EMBL" id="VCKZ01000077">
    <property type="protein sequence ID" value="TMR39944.1"/>
    <property type="molecule type" value="Genomic_DNA"/>
</dbReference>
<keyword evidence="1" id="KW-1133">Transmembrane helix</keyword>
<sequence>MEAAVLGALGLVWIFVHVVLAVAGLVVALKLRRTAPRTGALLASGFGCKIAAAALSVCAPMAGWLTLDTDDTSTAVAVTGAVDILSNVAGVAGLALIFAGLLGRLRRLRPAPRATDLTGAH</sequence>
<feature type="transmembrane region" description="Helical" evidence="1">
    <location>
        <begin position="41"/>
        <end position="64"/>
    </location>
</feature>
<name>A0A5S4H5C2_9ACTN</name>
<keyword evidence="3" id="KW-1185">Reference proteome</keyword>
<organism evidence="2 3">
    <name type="scientific">Actinomadura geliboluensis</name>
    <dbReference type="NCBI Taxonomy" id="882440"/>
    <lineage>
        <taxon>Bacteria</taxon>
        <taxon>Bacillati</taxon>
        <taxon>Actinomycetota</taxon>
        <taxon>Actinomycetes</taxon>
        <taxon>Streptosporangiales</taxon>
        <taxon>Thermomonosporaceae</taxon>
        <taxon>Actinomadura</taxon>
    </lineage>
</organism>
<evidence type="ECO:0000313" key="2">
    <source>
        <dbReference type="EMBL" id="TMR39944.1"/>
    </source>
</evidence>